<feature type="transmembrane region" description="Helical" evidence="6">
    <location>
        <begin position="199"/>
        <end position="216"/>
    </location>
</feature>
<dbReference type="Proteomes" id="UP000887226">
    <property type="component" value="Unassembled WGS sequence"/>
</dbReference>
<evidence type="ECO:0000259" key="7">
    <source>
        <dbReference type="PROSITE" id="PS50922"/>
    </source>
</evidence>
<reference evidence="8" key="1">
    <citation type="journal article" date="2021" name="IMA Fungus">
        <title>Genomic characterization of three marine fungi, including Emericellopsis atlantica sp. nov. with signatures of a generalist lifestyle and marine biomass degradation.</title>
        <authorList>
            <person name="Hagestad O.C."/>
            <person name="Hou L."/>
            <person name="Andersen J.H."/>
            <person name="Hansen E.H."/>
            <person name="Altermark B."/>
            <person name="Li C."/>
            <person name="Kuhnert E."/>
            <person name="Cox R.J."/>
            <person name="Crous P.W."/>
            <person name="Spatafora J.W."/>
            <person name="Lail K."/>
            <person name="Amirebrahimi M."/>
            <person name="Lipzen A."/>
            <person name="Pangilinan J."/>
            <person name="Andreopoulos W."/>
            <person name="Hayes R.D."/>
            <person name="Ng V."/>
            <person name="Grigoriev I.V."/>
            <person name="Jackson S.A."/>
            <person name="Sutton T.D.S."/>
            <person name="Dobson A.D.W."/>
            <person name="Rama T."/>
        </authorList>
    </citation>
    <scope>NUCLEOTIDE SEQUENCE</scope>
    <source>
        <strain evidence="8">TRa3180A</strain>
    </source>
</reference>
<feature type="non-terminal residue" evidence="8">
    <location>
        <position position="323"/>
    </location>
</feature>
<evidence type="ECO:0000256" key="5">
    <source>
        <dbReference type="PROSITE-ProRule" id="PRU00205"/>
    </source>
</evidence>
<dbReference type="AlphaFoldDB" id="A0A9P7YUV6"/>
<dbReference type="PANTHER" id="PTHR13439">
    <property type="entry name" value="CT120 PROTEIN"/>
    <property type="match status" value="1"/>
</dbReference>
<accession>A0A9P7YUV6</accession>
<comment type="caution">
    <text evidence="8">The sequence shown here is derived from an EMBL/GenBank/DDBJ whole genome shotgun (WGS) entry which is preliminary data.</text>
</comment>
<keyword evidence="2 5" id="KW-0812">Transmembrane</keyword>
<evidence type="ECO:0000256" key="2">
    <source>
        <dbReference type="ARBA" id="ARBA00022692"/>
    </source>
</evidence>
<dbReference type="Pfam" id="PF03798">
    <property type="entry name" value="TRAM_LAG1_CLN8"/>
    <property type="match status" value="1"/>
</dbReference>
<name>A0A9P7YUV6_9HELO</name>
<feature type="transmembrane region" description="Helical" evidence="6">
    <location>
        <begin position="109"/>
        <end position="128"/>
    </location>
</feature>
<proteinExistence type="predicted"/>
<dbReference type="GO" id="GO:0016020">
    <property type="term" value="C:membrane"/>
    <property type="evidence" value="ECO:0007669"/>
    <property type="project" value="UniProtKB-SubCell"/>
</dbReference>
<sequence>MLDPFFSSPPILVSAIQPTADYLGLSTLPLHIHEVILGWTCYHLIDTIVSPAVSTWIFPSVYPRLPARTMISWNTHVTSFIQSCFITAFALFVIWKDEERKEMDWAGRIWGYTGAGGAVQGFAAGYFLWDLIASIIHLNVLGWGSLAHAVSALLVTSLGFRPFANYYGLNFILYELSTPFLNIHWFFDKLNMTGSRVQLYNGIVLLATFLSCRVLWGNYQSIKIYSDVWTALHTQTLDLPVSGNSAFAQRGSTLGLGTGENFGTMSLPTWLVIAYLGSNTVLNFLNVYWFAKMIQALMKRFRSPNLTSKMGKRSFETDVGCHI</sequence>
<feature type="transmembrane region" description="Helical" evidence="6">
    <location>
        <begin position="270"/>
        <end position="291"/>
    </location>
</feature>
<evidence type="ECO:0000256" key="1">
    <source>
        <dbReference type="ARBA" id="ARBA00004141"/>
    </source>
</evidence>
<evidence type="ECO:0000313" key="9">
    <source>
        <dbReference type="Proteomes" id="UP000887226"/>
    </source>
</evidence>
<gene>
    <name evidence="8" type="ORF">BJ878DRAFT_528121</name>
</gene>
<protein>
    <submittedName>
        <fullName evidence="8">TLC domain-containing protein</fullName>
    </submittedName>
</protein>
<feature type="transmembrane region" description="Helical" evidence="6">
    <location>
        <begin position="140"/>
        <end position="160"/>
    </location>
</feature>
<feature type="transmembrane region" description="Helical" evidence="6">
    <location>
        <begin position="36"/>
        <end position="58"/>
    </location>
</feature>
<evidence type="ECO:0000256" key="6">
    <source>
        <dbReference type="SAM" id="Phobius"/>
    </source>
</evidence>
<keyword evidence="3 6" id="KW-1133">Transmembrane helix</keyword>
<dbReference type="PANTHER" id="PTHR13439:SF0">
    <property type="entry name" value="TOPOISOMERASE I DAMAGE AFFECTED PROTEIN 4"/>
    <property type="match status" value="1"/>
</dbReference>
<evidence type="ECO:0000313" key="8">
    <source>
        <dbReference type="EMBL" id="KAG9240116.1"/>
    </source>
</evidence>
<comment type="subcellular location">
    <subcellularLocation>
        <location evidence="1">Membrane</location>
        <topology evidence="1">Multi-pass membrane protein</topology>
    </subcellularLocation>
</comment>
<keyword evidence="9" id="KW-1185">Reference proteome</keyword>
<evidence type="ECO:0000256" key="3">
    <source>
        <dbReference type="ARBA" id="ARBA00022989"/>
    </source>
</evidence>
<feature type="domain" description="TLC" evidence="7">
    <location>
        <begin position="68"/>
        <end position="302"/>
    </location>
</feature>
<evidence type="ECO:0000256" key="4">
    <source>
        <dbReference type="ARBA" id="ARBA00023136"/>
    </source>
</evidence>
<dbReference type="SMART" id="SM00724">
    <property type="entry name" value="TLC"/>
    <property type="match status" value="1"/>
</dbReference>
<keyword evidence="4 5" id="KW-0472">Membrane</keyword>
<organism evidence="8 9">
    <name type="scientific">Calycina marina</name>
    <dbReference type="NCBI Taxonomy" id="1763456"/>
    <lineage>
        <taxon>Eukaryota</taxon>
        <taxon>Fungi</taxon>
        <taxon>Dikarya</taxon>
        <taxon>Ascomycota</taxon>
        <taxon>Pezizomycotina</taxon>
        <taxon>Leotiomycetes</taxon>
        <taxon>Helotiales</taxon>
        <taxon>Pezizellaceae</taxon>
        <taxon>Calycina</taxon>
    </lineage>
</organism>
<dbReference type="PROSITE" id="PS50922">
    <property type="entry name" value="TLC"/>
    <property type="match status" value="1"/>
</dbReference>
<dbReference type="InterPro" id="IPR006634">
    <property type="entry name" value="TLC-dom"/>
</dbReference>
<dbReference type="EMBL" id="MU254581">
    <property type="protein sequence ID" value="KAG9240116.1"/>
    <property type="molecule type" value="Genomic_DNA"/>
</dbReference>
<feature type="transmembrane region" description="Helical" evidence="6">
    <location>
        <begin position="70"/>
        <end position="94"/>
    </location>
</feature>
<dbReference type="OrthoDB" id="10266980at2759"/>
<dbReference type="GO" id="GO:0005783">
    <property type="term" value="C:endoplasmic reticulum"/>
    <property type="evidence" value="ECO:0007669"/>
    <property type="project" value="TreeGrafter"/>
</dbReference>
<dbReference type="GO" id="GO:0055088">
    <property type="term" value="P:lipid homeostasis"/>
    <property type="evidence" value="ECO:0007669"/>
    <property type="project" value="TreeGrafter"/>
</dbReference>
<feature type="transmembrane region" description="Helical" evidence="6">
    <location>
        <begin position="166"/>
        <end position="187"/>
    </location>
</feature>
<dbReference type="InterPro" id="IPR050846">
    <property type="entry name" value="TLCD"/>
</dbReference>